<sequence length="135" mass="14736">MVLASCTNWRLLPYCSGRLWSIVPPPPPATWSSLASSARSPARGIATGGVLAPRYTRTRPGLVLSASTPSLFCFSYRSSFNSSINLTPVAVSPIAQTSTSLHCRLRHRDPHNCPLLRQPDYFIEVDAAVLDCCNF</sequence>
<name>A0A445MCQ2_ENSVE</name>
<proteinExistence type="predicted"/>
<dbReference type="Proteomes" id="UP000290560">
    <property type="component" value="Unassembled WGS sequence"/>
</dbReference>
<accession>A0A445MCQ2</accession>
<protein>
    <submittedName>
        <fullName evidence="1">Uncharacterized protein</fullName>
    </submittedName>
</protein>
<dbReference type="AlphaFoldDB" id="A0A445MCQ2"/>
<gene>
    <name evidence="1" type="ORF">BHM03_00010114</name>
</gene>
<organism evidence="1">
    <name type="scientific">Ensete ventricosum</name>
    <name type="common">Abyssinian banana</name>
    <name type="synonym">Musa ensete</name>
    <dbReference type="NCBI Taxonomy" id="4639"/>
    <lineage>
        <taxon>Eukaryota</taxon>
        <taxon>Viridiplantae</taxon>
        <taxon>Streptophyta</taxon>
        <taxon>Embryophyta</taxon>
        <taxon>Tracheophyta</taxon>
        <taxon>Spermatophyta</taxon>
        <taxon>Magnoliopsida</taxon>
        <taxon>Liliopsida</taxon>
        <taxon>Zingiberales</taxon>
        <taxon>Musaceae</taxon>
        <taxon>Ensete</taxon>
    </lineage>
</organism>
<dbReference type="EMBL" id="KV875623">
    <property type="protein sequence ID" value="RZR72052.1"/>
    <property type="molecule type" value="Genomic_DNA"/>
</dbReference>
<evidence type="ECO:0000313" key="1">
    <source>
        <dbReference type="EMBL" id="RZR72052.1"/>
    </source>
</evidence>
<reference evidence="1" key="1">
    <citation type="journal article" date="2018" name="Data Brief">
        <title>Genome sequence data from 17 accessions of Ensete ventricosum, a staple food crop for millions in Ethiopia.</title>
        <authorList>
            <person name="Yemataw Z."/>
            <person name="Muzemil S."/>
            <person name="Ambachew D."/>
            <person name="Tripathi L."/>
            <person name="Tesfaye K."/>
            <person name="Chala A."/>
            <person name="Farbos A."/>
            <person name="O'Neill P."/>
            <person name="Moore K."/>
            <person name="Grant M."/>
            <person name="Studholme D.J."/>
        </authorList>
    </citation>
    <scope>NUCLEOTIDE SEQUENCE [LARGE SCALE GENOMIC DNA]</scope>
    <source>
        <tissue evidence="1">Leaf</tissue>
    </source>
</reference>